<dbReference type="Pfam" id="PF13517">
    <property type="entry name" value="FG-GAP_3"/>
    <property type="match status" value="2"/>
</dbReference>
<evidence type="ECO:0000256" key="5">
    <source>
        <dbReference type="PROSITE-ProRule" id="PRU00433"/>
    </source>
</evidence>
<sequence length="523" mass="58290">MLTPKKGLLVSFFIWSGCLWVNIAGNMPVAEPVLFTQKLQADSVAEGKLLAKDYCQRCHLFPEPALLDKNTWVTSVLPNMGERLGLRFPGRDPLADLIPEEEKVIRQLNIYPETALISEADWQKIVAYYRHEAPDVPVPQTGTSPVSDSLPLFSGQHFSVADIAAPKTTLLKFDPGTSQLYVGDDQNALFVLDSAFQLKENFWIDSAPTDIDFPKNAPPRLLTIGVFKPSDQRIGRLMSVSKTAASGQNMVNIQNLPRPVQFTAGDLNMDGKADALISGFGNHSGKLFWLDDFQSDKEHILKELPGARKTEIFDFNKDKKPDVIALMAQAREEISIFYNLGNGKFKEKVLLQFPPSYGMAYFELVDFNKDGFQDILLTNGDNWDLSPVEKNYHGVRLYLNDGKDNFKLAWFYPLHGASKAIARDFDQDGDLDIAATSFYSDLNNPAHGFIYLSNEGKMTLKAHSSPLAGAGKWLTMEAADFDKDGDIDIVLGSYFHTIGEMTALMARGTMSFPQLLVLTNRKK</sequence>
<evidence type="ECO:0000256" key="3">
    <source>
        <dbReference type="ARBA" id="ARBA00022729"/>
    </source>
</evidence>
<dbReference type="EMBL" id="CAJRAU010000005">
    <property type="protein sequence ID" value="CAG5071579.1"/>
    <property type="molecule type" value="Genomic_DNA"/>
</dbReference>
<organism evidence="7 8">
    <name type="scientific">Dyadobacter linearis</name>
    <dbReference type="NCBI Taxonomy" id="2823330"/>
    <lineage>
        <taxon>Bacteria</taxon>
        <taxon>Pseudomonadati</taxon>
        <taxon>Bacteroidota</taxon>
        <taxon>Cytophagia</taxon>
        <taxon>Cytophagales</taxon>
        <taxon>Spirosomataceae</taxon>
        <taxon>Dyadobacter</taxon>
    </lineage>
</organism>
<evidence type="ECO:0000256" key="1">
    <source>
        <dbReference type="ARBA" id="ARBA00022617"/>
    </source>
</evidence>
<feature type="domain" description="Cytochrome c" evidence="6">
    <location>
        <begin position="42"/>
        <end position="133"/>
    </location>
</feature>
<dbReference type="PROSITE" id="PS51007">
    <property type="entry name" value="CYTC"/>
    <property type="match status" value="1"/>
</dbReference>
<comment type="caution">
    <text evidence="7">The sequence shown here is derived from an EMBL/GenBank/DDBJ whole genome shotgun (WGS) entry which is preliminary data.</text>
</comment>
<evidence type="ECO:0000313" key="8">
    <source>
        <dbReference type="Proteomes" id="UP000679725"/>
    </source>
</evidence>
<evidence type="ECO:0000313" key="7">
    <source>
        <dbReference type="EMBL" id="CAG5071579.1"/>
    </source>
</evidence>
<dbReference type="InterPro" id="IPR028994">
    <property type="entry name" value="Integrin_alpha_N"/>
</dbReference>
<gene>
    <name evidence="7" type="ORF">DYBT9623_03578</name>
</gene>
<evidence type="ECO:0000256" key="2">
    <source>
        <dbReference type="ARBA" id="ARBA00022723"/>
    </source>
</evidence>
<dbReference type="PANTHER" id="PTHR45460:SF2">
    <property type="entry name" value="ALPHA 1,3 GLUCANASE, GH71 FAMILY (EUROFUNG)"/>
    <property type="match status" value="1"/>
</dbReference>
<dbReference type="SUPFAM" id="SSF46626">
    <property type="entry name" value="Cytochrome c"/>
    <property type="match status" value="1"/>
</dbReference>
<evidence type="ECO:0000256" key="4">
    <source>
        <dbReference type="ARBA" id="ARBA00023004"/>
    </source>
</evidence>
<reference evidence="7 8" key="1">
    <citation type="submission" date="2021-04" db="EMBL/GenBank/DDBJ databases">
        <authorList>
            <person name="Rodrigo-Torres L."/>
            <person name="Arahal R. D."/>
            <person name="Lucena T."/>
        </authorList>
    </citation>
    <scope>NUCLEOTIDE SEQUENCE [LARGE SCALE GENOMIC DNA]</scope>
    <source>
        <strain evidence="7 8">CECT 9623</strain>
    </source>
</reference>
<dbReference type="Proteomes" id="UP000679725">
    <property type="component" value="Unassembled WGS sequence"/>
</dbReference>
<dbReference type="PANTHER" id="PTHR45460">
    <property type="entry name" value="SIMILAR TO CYSTEINE PROTEINASE"/>
    <property type="match status" value="1"/>
</dbReference>
<keyword evidence="2 5" id="KW-0479">Metal-binding</keyword>
<accession>A0ABM8UTF4</accession>
<dbReference type="RefSeq" id="WP_215234896.1">
    <property type="nucleotide sequence ID" value="NZ_CAJRAU010000005.1"/>
</dbReference>
<keyword evidence="8" id="KW-1185">Reference proteome</keyword>
<dbReference type="InterPro" id="IPR009056">
    <property type="entry name" value="Cyt_c-like_dom"/>
</dbReference>
<keyword evidence="1 5" id="KW-0349">Heme</keyword>
<dbReference type="SUPFAM" id="SSF69318">
    <property type="entry name" value="Integrin alpha N-terminal domain"/>
    <property type="match status" value="1"/>
</dbReference>
<dbReference type="InterPro" id="IPR036909">
    <property type="entry name" value="Cyt_c-like_dom_sf"/>
</dbReference>
<keyword evidence="3" id="KW-0732">Signal</keyword>
<dbReference type="InterPro" id="IPR013517">
    <property type="entry name" value="FG-GAP"/>
</dbReference>
<protein>
    <recommendedName>
        <fullName evidence="6">Cytochrome c domain-containing protein</fullName>
    </recommendedName>
</protein>
<evidence type="ECO:0000259" key="6">
    <source>
        <dbReference type="PROSITE" id="PS51007"/>
    </source>
</evidence>
<keyword evidence="4 5" id="KW-0408">Iron</keyword>
<proteinExistence type="predicted"/>
<dbReference type="Gene3D" id="2.130.10.130">
    <property type="entry name" value="Integrin alpha, N-terminal"/>
    <property type="match status" value="1"/>
</dbReference>
<name>A0ABM8UTF4_9BACT</name>
<dbReference type="PROSITE" id="PS51257">
    <property type="entry name" value="PROKAR_LIPOPROTEIN"/>
    <property type="match status" value="1"/>
</dbReference>